<dbReference type="EMBL" id="JBDJPC010000006">
    <property type="protein sequence ID" value="KAL1497424.1"/>
    <property type="molecule type" value="Genomic_DNA"/>
</dbReference>
<protein>
    <recommendedName>
        <fullName evidence="7">Carboxypeptidase</fullName>
        <ecNumber evidence="7">3.4.16.-</ecNumber>
    </recommendedName>
</protein>
<name>A0ABD1EMA2_HYPHA</name>
<reference evidence="8 9" key="1">
    <citation type="submission" date="2024-05" db="EMBL/GenBank/DDBJ databases">
        <title>Genetic variation in Jamaican populations of the coffee berry borer (Hypothenemus hampei).</title>
        <authorList>
            <person name="Errbii M."/>
            <person name="Myrie A."/>
        </authorList>
    </citation>
    <scope>NUCLEOTIDE SEQUENCE [LARGE SCALE GENOMIC DNA]</scope>
    <source>
        <strain evidence="8">JA-Hopewell-2020-01-JO</strain>
        <tissue evidence="8">Whole body</tissue>
    </source>
</reference>
<dbReference type="SUPFAM" id="SSF53474">
    <property type="entry name" value="alpha/beta-Hydrolases"/>
    <property type="match status" value="1"/>
</dbReference>
<comment type="similarity">
    <text evidence="1 7">Belongs to the peptidase S10 family.</text>
</comment>
<keyword evidence="5 7" id="KW-0378">Hydrolase</keyword>
<evidence type="ECO:0000256" key="3">
    <source>
        <dbReference type="ARBA" id="ARBA00022670"/>
    </source>
</evidence>
<dbReference type="PANTHER" id="PTHR11802">
    <property type="entry name" value="SERINE PROTEASE FAMILY S10 SERINE CARBOXYPEPTIDASE"/>
    <property type="match status" value="1"/>
</dbReference>
<dbReference type="Proteomes" id="UP001566132">
    <property type="component" value="Unassembled WGS sequence"/>
</dbReference>
<keyword evidence="2 7" id="KW-0121">Carboxypeptidase</keyword>
<evidence type="ECO:0000256" key="2">
    <source>
        <dbReference type="ARBA" id="ARBA00022645"/>
    </source>
</evidence>
<dbReference type="InterPro" id="IPR029058">
    <property type="entry name" value="AB_hydrolase_fold"/>
</dbReference>
<dbReference type="PRINTS" id="PR00724">
    <property type="entry name" value="CRBOXYPTASEC"/>
</dbReference>
<evidence type="ECO:0000313" key="9">
    <source>
        <dbReference type="Proteomes" id="UP001566132"/>
    </source>
</evidence>
<dbReference type="Pfam" id="PF00450">
    <property type="entry name" value="Peptidase_S10"/>
    <property type="match status" value="1"/>
</dbReference>
<gene>
    <name evidence="8" type="ORF">ABEB36_008400</name>
</gene>
<proteinExistence type="inferred from homology"/>
<keyword evidence="9" id="KW-1185">Reference proteome</keyword>
<feature type="signal peptide" evidence="7">
    <location>
        <begin position="1"/>
        <end position="18"/>
    </location>
</feature>
<keyword evidence="4 7" id="KW-0732">Signal</keyword>
<evidence type="ECO:0000256" key="1">
    <source>
        <dbReference type="ARBA" id="ARBA00009431"/>
    </source>
</evidence>
<dbReference type="GO" id="GO:0006508">
    <property type="term" value="P:proteolysis"/>
    <property type="evidence" value="ECO:0007669"/>
    <property type="project" value="UniProtKB-KW"/>
</dbReference>
<keyword evidence="6" id="KW-0325">Glycoprotein</keyword>
<evidence type="ECO:0000313" key="8">
    <source>
        <dbReference type="EMBL" id="KAL1497424.1"/>
    </source>
</evidence>
<dbReference type="InterPro" id="IPR001563">
    <property type="entry name" value="Peptidase_S10"/>
</dbReference>
<sequence length="458" mass="51820">MGKPIVLFALLSIQLAYAKFPFGNLKPFTHRPLKDLGEPLILTDYIEKNQIVEAKELAQVPSNNFLNIDSYSGYFTVDKGNGSNLFFWFFPSTNNYEKDPVLLWLEGGPGTASVYTIFGQSGPFVVENGEIELREYSWNKNFSVLYIDQPVGTGFSFSTKGQFLSDQTQIGEHLYSALTQFFTVFSELQQNEFYISGESYAGKFVPAIAHTIHQNNPNAFLKINLKGISIGNGISDPIHQLGYGDLLYQIGLIDYNTLQLFNEIENLVIYLIEQQRYQEATDYFLDLVNVKISNKTGLLNLFNYIKDDNDFSYEWASFIVQKNIREALHVGNITFDFQSKGACEALYGDVLKSVASWVSELLSHYKVLIYNGQLDIIVGYVLTENYLRKLEFSASSEYLQAERKIWKLDDKVVGYVKTAGNLTDVMVRNAGHIAIADQPQAVFNLIYNFVNNIPIAGN</sequence>
<dbReference type="Gene3D" id="3.40.50.1820">
    <property type="entry name" value="alpha/beta hydrolase"/>
    <property type="match status" value="1"/>
</dbReference>
<organism evidence="8 9">
    <name type="scientific">Hypothenemus hampei</name>
    <name type="common">Coffee berry borer</name>
    <dbReference type="NCBI Taxonomy" id="57062"/>
    <lineage>
        <taxon>Eukaryota</taxon>
        <taxon>Metazoa</taxon>
        <taxon>Ecdysozoa</taxon>
        <taxon>Arthropoda</taxon>
        <taxon>Hexapoda</taxon>
        <taxon>Insecta</taxon>
        <taxon>Pterygota</taxon>
        <taxon>Neoptera</taxon>
        <taxon>Endopterygota</taxon>
        <taxon>Coleoptera</taxon>
        <taxon>Polyphaga</taxon>
        <taxon>Cucujiformia</taxon>
        <taxon>Curculionidae</taxon>
        <taxon>Scolytinae</taxon>
        <taxon>Hypothenemus</taxon>
    </lineage>
</organism>
<dbReference type="GO" id="GO:0004185">
    <property type="term" value="F:serine-type carboxypeptidase activity"/>
    <property type="evidence" value="ECO:0007669"/>
    <property type="project" value="UniProtKB-UniRule"/>
</dbReference>
<evidence type="ECO:0000256" key="6">
    <source>
        <dbReference type="ARBA" id="ARBA00023180"/>
    </source>
</evidence>
<keyword evidence="3 7" id="KW-0645">Protease</keyword>
<comment type="caution">
    <text evidence="8">The sequence shown here is derived from an EMBL/GenBank/DDBJ whole genome shotgun (WGS) entry which is preliminary data.</text>
</comment>
<dbReference type="PANTHER" id="PTHR11802:SF472">
    <property type="entry name" value="SERINE CARBOXYPEPTIDASE CPVL-RELATED"/>
    <property type="match status" value="1"/>
</dbReference>
<dbReference type="PROSITE" id="PS00131">
    <property type="entry name" value="CARBOXYPEPT_SER_SER"/>
    <property type="match status" value="1"/>
</dbReference>
<evidence type="ECO:0000256" key="7">
    <source>
        <dbReference type="RuleBase" id="RU361156"/>
    </source>
</evidence>
<feature type="chain" id="PRO_5044524779" description="Carboxypeptidase" evidence="7">
    <location>
        <begin position="19"/>
        <end position="458"/>
    </location>
</feature>
<dbReference type="EC" id="3.4.16.-" evidence="7"/>
<dbReference type="AlphaFoldDB" id="A0ABD1EMA2"/>
<accession>A0ABD1EMA2</accession>
<evidence type="ECO:0000256" key="5">
    <source>
        <dbReference type="ARBA" id="ARBA00022801"/>
    </source>
</evidence>
<evidence type="ECO:0000256" key="4">
    <source>
        <dbReference type="ARBA" id="ARBA00022729"/>
    </source>
</evidence>
<dbReference type="InterPro" id="IPR018202">
    <property type="entry name" value="Ser_caboxypep_ser_AS"/>
</dbReference>